<dbReference type="Pfam" id="PF23562">
    <property type="entry name" value="AMP-binding_C_3"/>
    <property type="match status" value="1"/>
</dbReference>
<protein>
    <recommendedName>
        <fullName evidence="6">Acyl-CoA synthetase</fullName>
    </recommendedName>
</protein>
<dbReference type="GO" id="GO:0004467">
    <property type="term" value="F:long-chain fatty acid-CoA ligase activity"/>
    <property type="evidence" value="ECO:0007669"/>
    <property type="project" value="UniProtKB-EC"/>
</dbReference>
<evidence type="ECO:0000256" key="6">
    <source>
        <dbReference type="ARBA" id="ARBA00032875"/>
    </source>
</evidence>
<proteinExistence type="inferred from homology"/>
<dbReference type="InterPro" id="IPR042099">
    <property type="entry name" value="ANL_N_sf"/>
</dbReference>
<organism evidence="8 9">
    <name type="scientific">Nocardioides islandensis</name>
    <dbReference type="NCBI Taxonomy" id="433663"/>
    <lineage>
        <taxon>Bacteria</taxon>
        <taxon>Bacillati</taxon>
        <taxon>Actinomycetota</taxon>
        <taxon>Actinomycetes</taxon>
        <taxon>Propionibacteriales</taxon>
        <taxon>Nocardioidaceae</taxon>
        <taxon>Nocardioides</taxon>
    </lineage>
</organism>
<comment type="caution">
    <text evidence="8">The sequence shown here is derived from an EMBL/GenBank/DDBJ whole genome shotgun (WGS) entry which is preliminary data.</text>
</comment>
<dbReference type="PROSITE" id="PS00455">
    <property type="entry name" value="AMP_BINDING"/>
    <property type="match status" value="1"/>
</dbReference>
<dbReference type="PANTHER" id="PTHR43272:SF32">
    <property type="entry name" value="AMP-DEPENDENT SYNTHETASE_LIGASE DOMAIN-CONTAINING PROTEIN"/>
    <property type="match status" value="1"/>
</dbReference>
<dbReference type="InterPro" id="IPR000873">
    <property type="entry name" value="AMP-dep_synth/lig_dom"/>
</dbReference>
<dbReference type="CDD" id="cd05907">
    <property type="entry name" value="VL_LC_FACS_like"/>
    <property type="match status" value="1"/>
</dbReference>
<dbReference type="PANTHER" id="PTHR43272">
    <property type="entry name" value="LONG-CHAIN-FATTY-ACID--COA LIGASE"/>
    <property type="match status" value="1"/>
</dbReference>
<accession>A0A930YEF6</accession>
<keyword evidence="2 8" id="KW-0436">Ligase</keyword>
<evidence type="ECO:0000256" key="4">
    <source>
        <dbReference type="ARBA" id="ARBA00023098"/>
    </source>
</evidence>
<dbReference type="Pfam" id="PF00501">
    <property type="entry name" value="AMP-binding"/>
    <property type="match status" value="1"/>
</dbReference>
<evidence type="ECO:0000313" key="8">
    <source>
        <dbReference type="EMBL" id="MBF4763752.1"/>
    </source>
</evidence>
<dbReference type="AlphaFoldDB" id="A0A930YEF6"/>
<comment type="similarity">
    <text evidence="1">Belongs to the ATP-dependent AMP-binding enzyme family.</text>
</comment>
<name>A0A930YEF6_9ACTN</name>
<evidence type="ECO:0000256" key="3">
    <source>
        <dbReference type="ARBA" id="ARBA00022832"/>
    </source>
</evidence>
<dbReference type="Proteomes" id="UP000640489">
    <property type="component" value="Unassembled WGS sequence"/>
</dbReference>
<dbReference type="SUPFAM" id="SSF56801">
    <property type="entry name" value="Acetyl-CoA synthetase-like"/>
    <property type="match status" value="1"/>
</dbReference>
<dbReference type="GO" id="GO:0016020">
    <property type="term" value="C:membrane"/>
    <property type="evidence" value="ECO:0007669"/>
    <property type="project" value="TreeGrafter"/>
</dbReference>
<keyword evidence="3" id="KW-0276">Fatty acid metabolism</keyword>
<reference evidence="8" key="1">
    <citation type="submission" date="2020-11" db="EMBL/GenBank/DDBJ databases">
        <title>Nocardioides sp. nov., isolated from Soil of Cynanchum wilfordii Hemsley rhizosphere.</title>
        <authorList>
            <person name="Lee J.-S."/>
            <person name="Suh M.K."/>
            <person name="Kim J.-S."/>
        </authorList>
    </citation>
    <scope>NUCLEOTIDE SEQUENCE</scope>
    <source>
        <strain evidence="8">KCTC 19275</strain>
    </source>
</reference>
<dbReference type="RefSeq" id="WP_194706947.1">
    <property type="nucleotide sequence ID" value="NZ_JADKPN010000006.1"/>
</dbReference>
<evidence type="ECO:0000259" key="7">
    <source>
        <dbReference type="Pfam" id="PF00501"/>
    </source>
</evidence>
<evidence type="ECO:0000313" key="9">
    <source>
        <dbReference type="Proteomes" id="UP000640489"/>
    </source>
</evidence>
<dbReference type="InterPro" id="IPR020845">
    <property type="entry name" value="AMP-binding_CS"/>
</dbReference>
<evidence type="ECO:0000256" key="2">
    <source>
        <dbReference type="ARBA" id="ARBA00022598"/>
    </source>
</evidence>
<evidence type="ECO:0000256" key="5">
    <source>
        <dbReference type="ARBA" id="ARBA00024484"/>
    </source>
</evidence>
<dbReference type="Gene3D" id="3.30.300.30">
    <property type="match status" value="1"/>
</dbReference>
<keyword evidence="4" id="KW-0443">Lipid metabolism</keyword>
<comment type="catalytic activity">
    <reaction evidence="5">
        <text>a long-chain fatty acid + ATP + CoA = a long-chain fatty acyl-CoA + AMP + diphosphate</text>
        <dbReference type="Rhea" id="RHEA:15421"/>
        <dbReference type="ChEBI" id="CHEBI:30616"/>
        <dbReference type="ChEBI" id="CHEBI:33019"/>
        <dbReference type="ChEBI" id="CHEBI:57287"/>
        <dbReference type="ChEBI" id="CHEBI:57560"/>
        <dbReference type="ChEBI" id="CHEBI:83139"/>
        <dbReference type="ChEBI" id="CHEBI:456215"/>
        <dbReference type="EC" id="6.2.1.3"/>
    </reaction>
    <physiologicalReaction direction="left-to-right" evidence="5">
        <dbReference type="Rhea" id="RHEA:15422"/>
    </physiologicalReaction>
</comment>
<dbReference type="EMBL" id="JADKPN010000006">
    <property type="protein sequence ID" value="MBF4763752.1"/>
    <property type="molecule type" value="Genomic_DNA"/>
</dbReference>
<dbReference type="Gene3D" id="3.40.50.12780">
    <property type="entry name" value="N-terminal domain of ligase-like"/>
    <property type="match status" value="1"/>
</dbReference>
<gene>
    <name evidence="8" type="ORF">ISU07_11505</name>
</gene>
<keyword evidence="9" id="KW-1185">Reference proteome</keyword>
<feature type="domain" description="AMP-dependent synthetase/ligase" evidence="7">
    <location>
        <begin position="24"/>
        <end position="428"/>
    </location>
</feature>
<dbReference type="InterPro" id="IPR045851">
    <property type="entry name" value="AMP-bd_C_sf"/>
</dbReference>
<evidence type="ECO:0000256" key="1">
    <source>
        <dbReference type="ARBA" id="ARBA00006432"/>
    </source>
</evidence>
<sequence>MREYSTPLTVALPATGNLTDDVVRNAEEAPDAAVLTRRSPGSENWEDVTAAQFLAEVRAVAKGLVASGVEAGDRVALMSRTRYEWTLVDYAIWFAGAVSVPVYETSSVEQVGHILRDSGARAAVVEGPSHLTRIAEVRSDLDELRHVWSIEDNAVSVLTNLGADVADADLETRRTTATPLDLATIIYTSGTTGSPKGCMLTHGNFMTELGVAVPELDELFAVDDAATLLFLPLAHVFARIIEVGAVKARVRLGHSADVRNLVRDLGQFRPTFVLAVPRVFEKVFNTAAQQATADGRGRIFERAAEVAIAWSRGLDSPRGHASPAVRAQHAAFSRLVYGRLRTALGGRCLYAVSGGAPLGERLGHFYRGIGLTVLEGYGLTETTAALTANTPGAVKVGTVGRPLPGTSVRVADDGELLFQGGQVFAGYWQDEPATAEVLERDGWFHTGDIGEIDDEGFVRITGRKKEILVTAGGKNVAPAVLEDRLRAHALVDQCMVVGDGRPFIAALVTLDEEALTAWATAHDKPTKVADLVDDADLRAELDEAVEDANKAVSRAESIRRYAVLPVAWTEEGGQLTPSLKLKRDVVMREHREDVADLYG</sequence>